<proteinExistence type="predicted"/>
<reference evidence="5 6" key="1">
    <citation type="submission" date="2024-03" db="EMBL/GenBank/DDBJ databases">
        <title>Ignisphaera cupida sp. nov., a hyperthermophilic hydrolytic archaeon from a hot spring of Kamchatka, and proposal of Ignisphaeraceae fam. nov.</title>
        <authorList>
            <person name="Podosokorskaya O.A."/>
            <person name="Elcheninov A.G."/>
            <person name="Maltseva A.I."/>
            <person name="Zayulina K.S."/>
            <person name="Novikov A."/>
            <person name="Merkel A.Y."/>
        </authorList>
    </citation>
    <scope>NUCLEOTIDE SEQUENCE [LARGE SCALE GENOMIC DNA]</scope>
    <source>
        <strain evidence="5 6">38H-sp</strain>
    </source>
</reference>
<feature type="repeat" description="TPR" evidence="3">
    <location>
        <begin position="171"/>
        <end position="204"/>
    </location>
</feature>
<organism evidence="5 6">
    <name type="scientific">Rarispira pelagica</name>
    <dbReference type="NCBI Taxonomy" id="3141764"/>
    <lineage>
        <taxon>Bacteria</taxon>
        <taxon>Pseudomonadati</taxon>
        <taxon>Spirochaetota</taxon>
        <taxon>Spirochaetia</taxon>
        <taxon>Winmispirales</taxon>
        <taxon>Winmispiraceae</taxon>
        <taxon>Rarispira</taxon>
    </lineage>
</organism>
<dbReference type="Pfam" id="PF23914">
    <property type="entry name" value="TPR_CcmH_CycH"/>
    <property type="match status" value="1"/>
</dbReference>
<evidence type="ECO:0000256" key="1">
    <source>
        <dbReference type="ARBA" id="ARBA00022737"/>
    </source>
</evidence>
<dbReference type="Proteomes" id="UP001466331">
    <property type="component" value="Unassembled WGS sequence"/>
</dbReference>
<feature type="domain" description="Cytochrome c-type biogenesis protein H TPR" evidence="4">
    <location>
        <begin position="249"/>
        <end position="359"/>
    </location>
</feature>
<dbReference type="RefSeq" id="WP_420070007.1">
    <property type="nucleotide sequence ID" value="NZ_JBCHKQ010000004.1"/>
</dbReference>
<feature type="repeat" description="TPR" evidence="3">
    <location>
        <begin position="292"/>
        <end position="325"/>
    </location>
</feature>
<keyword evidence="6" id="KW-1185">Reference proteome</keyword>
<dbReference type="Gene3D" id="1.25.40.10">
    <property type="entry name" value="Tetratricopeptide repeat domain"/>
    <property type="match status" value="2"/>
</dbReference>
<dbReference type="InterPro" id="IPR019734">
    <property type="entry name" value="TPR_rpt"/>
</dbReference>
<keyword evidence="1" id="KW-0677">Repeat</keyword>
<evidence type="ECO:0000256" key="3">
    <source>
        <dbReference type="PROSITE-ProRule" id="PRU00339"/>
    </source>
</evidence>
<sequence>MISRNDPLENVFFINLPEDLDYTIGNFRIEADIPIPVEAAPGENTIKQENLSWEMLVSGMLKIMAYQPGHKHADYYRKFIFAVKPDIVGELSETGVFKAKQKEFDLAEEIFLALTGLEPDNPAHLLNLAVLYEERAKVNKKLDNIEAAEEYTKNAFYMYKRIFSLDKDIPKEAYLNAGFFYSENNNYSEALEHFKQYLKHQDVKPEMKEKIENLVKHIERSNLADTLFDKAYQEIINNNEEKGIQLIKQFIRDNPDVWNAWFLLGWGYRRIKKFAEAAEAFEKANLLNPNHTETLNELAICYTETNRLSEAKDMLYRALKDDSENVKIISNLGIIALKEGNKEEAINMFKVVLEFSPDDPIAKEYIKILEKK</sequence>
<dbReference type="Pfam" id="PF13181">
    <property type="entry name" value="TPR_8"/>
    <property type="match status" value="1"/>
</dbReference>
<evidence type="ECO:0000313" key="5">
    <source>
        <dbReference type="EMBL" id="MEM5948555.1"/>
    </source>
</evidence>
<dbReference type="EMBL" id="JBCHKQ010000004">
    <property type="protein sequence ID" value="MEM5948555.1"/>
    <property type="molecule type" value="Genomic_DNA"/>
</dbReference>
<name>A0ABU9UD20_9SPIR</name>
<accession>A0ABU9UD20</accession>
<comment type="caution">
    <text evidence="5">The sequence shown here is derived from an EMBL/GenBank/DDBJ whole genome shotgun (WGS) entry which is preliminary data.</text>
</comment>
<dbReference type="PANTHER" id="PTHR44858">
    <property type="entry name" value="TETRATRICOPEPTIDE REPEAT PROTEIN 6"/>
    <property type="match status" value="1"/>
</dbReference>
<dbReference type="SMART" id="SM00028">
    <property type="entry name" value="TPR"/>
    <property type="match status" value="6"/>
</dbReference>
<dbReference type="SUPFAM" id="SSF48452">
    <property type="entry name" value="TPR-like"/>
    <property type="match status" value="2"/>
</dbReference>
<dbReference type="PROSITE" id="PS50005">
    <property type="entry name" value="TPR"/>
    <property type="match status" value="4"/>
</dbReference>
<dbReference type="InterPro" id="IPR050498">
    <property type="entry name" value="Ycf3"/>
</dbReference>
<evidence type="ECO:0000256" key="2">
    <source>
        <dbReference type="ARBA" id="ARBA00022803"/>
    </source>
</evidence>
<evidence type="ECO:0000313" key="6">
    <source>
        <dbReference type="Proteomes" id="UP001466331"/>
    </source>
</evidence>
<protein>
    <submittedName>
        <fullName evidence="5">Tetratricopeptide repeat protein</fullName>
    </submittedName>
</protein>
<evidence type="ECO:0000259" key="4">
    <source>
        <dbReference type="Pfam" id="PF23914"/>
    </source>
</evidence>
<feature type="repeat" description="TPR" evidence="3">
    <location>
        <begin position="326"/>
        <end position="359"/>
    </location>
</feature>
<dbReference type="InterPro" id="IPR056413">
    <property type="entry name" value="TPR_CcmH_CycH"/>
</dbReference>
<gene>
    <name evidence="5" type="ORF">WKV44_08355</name>
</gene>
<feature type="repeat" description="TPR" evidence="3">
    <location>
        <begin position="258"/>
        <end position="291"/>
    </location>
</feature>
<keyword evidence="2 3" id="KW-0802">TPR repeat</keyword>
<dbReference type="PANTHER" id="PTHR44858:SF1">
    <property type="entry name" value="UDP-N-ACETYLGLUCOSAMINE--PEPTIDE N-ACETYLGLUCOSAMINYLTRANSFERASE SPINDLY-RELATED"/>
    <property type="match status" value="1"/>
</dbReference>
<dbReference type="InterPro" id="IPR011990">
    <property type="entry name" value="TPR-like_helical_dom_sf"/>
</dbReference>